<protein>
    <recommendedName>
        <fullName evidence="9">Pyridoxal phosphate homeostasis protein</fullName>
        <shortName evidence="9">PLP homeostasis protein</shortName>
    </recommendedName>
</protein>
<keyword evidence="9" id="KW-0663">Pyridoxal phosphate</keyword>
<keyword evidence="5" id="KW-0479">Metal-binding</keyword>
<dbReference type="SUPFAM" id="SSF111321">
    <property type="entry name" value="AF1104-like"/>
    <property type="match status" value="2"/>
</dbReference>
<dbReference type="HAMAP" id="MF_02087">
    <property type="entry name" value="PLP_homeostasis"/>
    <property type="match status" value="1"/>
</dbReference>
<dbReference type="GO" id="GO:0006974">
    <property type="term" value="P:DNA damage response"/>
    <property type="evidence" value="ECO:0007669"/>
    <property type="project" value="TreeGrafter"/>
</dbReference>
<feature type="modified residue" description="N6-(pyridoxal phosphate)lysine" evidence="9">
    <location>
        <position position="278"/>
    </location>
</feature>
<comment type="catalytic activity">
    <reaction evidence="8">
        <text>beta-D-fructose 6-phosphate = dihydroxyacetone + D-glyceraldehyde 3-phosphate</text>
        <dbReference type="Rhea" id="RHEA:28002"/>
        <dbReference type="ChEBI" id="CHEBI:16016"/>
        <dbReference type="ChEBI" id="CHEBI:57634"/>
        <dbReference type="ChEBI" id="CHEBI:59776"/>
    </reaction>
</comment>
<dbReference type="PROSITE" id="PS01211">
    <property type="entry name" value="UPF0001"/>
    <property type="match status" value="1"/>
</dbReference>
<dbReference type="Pfam" id="PF01937">
    <property type="entry name" value="ARMT1-like_dom"/>
    <property type="match status" value="2"/>
</dbReference>
<evidence type="ECO:0000256" key="6">
    <source>
        <dbReference type="ARBA" id="ARBA00022801"/>
    </source>
</evidence>
<dbReference type="GO" id="GO:0005634">
    <property type="term" value="C:nucleus"/>
    <property type="evidence" value="ECO:0007669"/>
    <property type="project" value="TreeGrafter"/>
</dbReference>
<dbReference type="InterPro" id="IPR029066">
    <property type="entry name" value="PLP-binding_barrel"/>
</dbReference>
<dbReference type="EMBL" id="AAYY01000010">
    <property type="protein sequence ID" value="EDP42605.1"/>
    <property type="molecule type" value="Genomic_DNA"/>
</dbReference>
<comment type="similarity">
    <text evidence="4">Belongs to the damage-control phosphatase family. Sugar phosphate phosphatase III subfamily.</text>
</comment>
<evidence type="ECO:0000256" key="1">
    <source>
        <dbReference type="ARBA" id="ARBA00001326"/>
    </source>
</evidence>
<proteinExistence type="inferred from homology"/>
<dbReference type="Gene3D" id="3.20.20.10">
    <property type="entry name" value="Alanine racemase"/>
    <property type="match status" value="1"/>
</dbReference>
<evidence type="ECO:0000256" key="7">
    <source>
        <dbReference type="ARBA" id="ARBA00023211"/>
    </source>
</evidence>
<evidence type="ECO:0000313" key="11">
    <source>
        <dbReference type="EMBL" id="EDP42605.1"/>
    </source>
</evidence>
<dbReference type="NCBIfam" id="TIGR00044">
    <property type="entry name" value="YggS family pyridoxal phosphate-dependent enzyme"/>
    <property type="match status" value="1"/>
</dbReference>
<sequence>MEQGLFDATQQAEAKDIIGNISKLKYEMTHDRALSPLGVTASNASRIGSFFAPSTEPYDDLIERTKPTWYKSDWLFTECYLYRRLRHIFERSAKWRDFDPFLELKNNAFRASGLGIYACAVWMHELLSQSQTHAASSHETQATFNDLIYSSLWGNATDLSLLLQVDKEELQKLQVDSEHERNRKLQHVLVNDVDAVWRKLRSVRHGRVDMVLDNAGFELVTDFMLAEFLLTLRGPIPSASEERANDIEGRIYRIQRRITETCQQQNLPKKPRLLVVSKLQPPSALMAAYDRTGQRHFGENYVQELIEKARVLPDDIQWHFIGGLQSNKAKLLAAVPNLYAVQSVDSEKLALGLEKTLAKPEHASLRKAPLYVYIQVNTSGEAGKSGVPAMDAPWDGNSSNKPPLLSLAQTIMLACPHMRFSGLMTIGALTNSQSVQGHEERENPDFLALVKSRKYLAQALEQDSEFQAKLSNTSFWAPQGNLQNVYGTLREHDLELSMGMSADMSSAIAMGSTCVRIGNDSFGARTTNSEAASVREAELDACTDVPLIKEVVFHTKNMPWFVSDACVPDVWRMLDQLSQPSFFADAPSFPSLEPVHAMAQRWHMYFSSGQFRLAMPHDAPLGASVNDLSDYWTWPDSYGLLPERAPNLHRELQASDLVIFKGDLNYRKLTQDAQWPPTTPFIRALGPLAGTTNVVALRTCKAEVCVGLKEGQATELDACDSSWRTNGRWAGTYEYPAHSRLSRGEVRLITHTIGTVIQWADARLQRSA</sequence>
<gene>
    <name evidence="11" type="ORF">MGL_2805</name>
</gene>
<dbReference type="STRING" id="425265.A8Q5Q6"/>
<dbReference type="SUPFAM" id="SSF51419">
    <property type="entry name" value="PLP-binding barrel"/>
    <property type="match status" value="1"/>
</dbReference>
<evidence type="ECO:0000256" key="2">
    <source>
        <dbReference type="ARBA" id="ARBA00001936"/>
    </source>
</evidence>
<dbReference type="InParanoid" id="A8Q5Q6"/>
<dbReference type="VEuPathDB" id="FungiDB:MGL_2805"/>
<dbReference type="RefSeq" id="XP_001729819.1">
    <property type="nucleotide sequence ID" value="XM_001729767.1"/>
</dbReference>
<comment type="cofactor">
    <cofactor evidence="2">
        <name>Mn(2+)</name>
        <dbReference type="ChEBI" id="CHEBI:29035"/>
    </cofactor>
</comment>
<dbReference type="OrthoDB" id="10264196at2759"/>
<keyword evidence="6" id="KW-0378">Hydrolase</keyword>
<evidence type="ECO:0000256" key="4">
    <source>
        <dbReference type="ARBA" id="ARBA00009519"/>
    </source>
</evidence>
<dbReference type="InterPro" id="IPR036075">
    <property type="entry name" value="ARMT-1-like_metal-bd_sf"/>
</dbReference>
<dbReference type="GO" id="GO:0030170">
    <property type="term" value="F:pyridoxal phosphate binding"/>
    <property type="evidence" value="ECO:0007669"/>
    <property type="project" value="UniProtKB-UniRule"/>
</dbReference>
<dbReference type="GO" id="GO:0016791">
    <property type="term" value="F:phosphatase activity"/>
    <property type="evidence" value="ECO:0007669"/>
    <property type="project" value="TreeGrafter"/>
</dbReference>
<evidence type="ECO:0000256" key="8">
    <source>
        <dbReference type="ARBA" id="ARBA00048809"/>
    </source>
</evidence>
<dbReference type="PANTHER" id="PTHR12260:SF6">
    <property type="entry name" value="DAMAGE-CONTROL PHOSPHATASE ARMT1"/>
    <property type="match status" value="1"/>
</dbReference>
<dbReference type="InterPro" id="IPR011078">
    <property type="entry name" value="PyrdxlP_homeostasis"/>
</dbReference>
<dbReference type="Gene3D" id="1.20.930.60">
    <property type="match status" value="1"/>
</dbReference>
<evidence type="ECO:0000256" key="9">
    <source>
        <dbReference type="HAMAP-Rule" id="MF_03225"/>
    </source>
</evidence>
<evidence type="ECO:0000313" key="12">
    <source>
        <dbReference type="Proteomes" id="UP000008837"/>
    </source>
</evidence>
<feature type="domain" description="Damage-control phosphatase ARMT1-like metal-binding" evidence="10">
    <location>
        <begin position="10"/>
        <end position="231"/>
    </location>
</feature>
<comment type="function">
    <text evidence="9">Pyridoxal 5'-phosphate (PLP)-binding protein, which may be involved in intracellular homeostatic regulation of pyridoxal 5'-phosphate (PLP), the active form of vitamin B6.</text>
</comment>
<accession>A8Q5Q6</accession>
<dbReference type="CDD" id="cd06822">
    <property type="entry name" value="PLPDE_III_YBL036c_euk"/>
    <property type="match status" value="1"/>
</dbReference>
<dbReference type="Proteomes" id="UP000008837">
    <property type="component" value="Unassembled WGS sequence"/>
</dbReference>
<keyword evidence="7" id="KW-0464">Manganese</keyword>
<comment type="cofactor">
    <cofactor evidence="3">
        <name>Ni(2+)</name>
        <dbReference type="ChEBI" id="CHEBI:49786"/>
    </cofactor>
</comment>
<dbReference type="InterPro" id="IPR002791">
    <property type="entry name" value="ARMT1-like_metal-bd"/>
</dbReference>
<comment type="caution">
    <text evidence="11">The sequence shown here is derived from an EMBL/GenBank/DDBJ whole genome shotgun (WGS) entry which is preliminary data.</text>
</comment>
<dbReference type="GO" id="GO:0046872">
    <property type="term" value="F:metal ion binding"/>
    <property type="evidence" value="ECO:0007669"/>
    <property type="project" value="UniProtKB-KW"/>
</dbReference>
<reference evidence="11 12" key="1">
    <citation type="journal article" date="2007" name="Proc. Natl. Acad. Sci. U.S.A.">
        <title>Dandruff-associated Malassezia genomes reveal convergent and divergent virulence traits shared with plant and human fungal pathogens.</title>
        <authorList>
            <person name="Xu J."/>
            <person name="Saunders C.W."/>
            <person name="Hu P."/>
            <person name="Grant R.A."/>
            <person name="Boekhout T."/>
            <person name="Kuramae E.E."/>
            <person name="Kronstad J.W."/>
            <person name="Deangelis Y.M."/>
            <person name="Reeder N.L."/>
            <person name="Johnstone K.R."/>
            <person name="Leland M."/>
            <person name="Fieno A.M."/>
            <person name="Begley W.M."/>
            <person name="Sun Y."/>
            <person name="Lacey M.P."/>
            <person name="Chaudhary T."/>
            <person name="Keough T."/>
            <person name="Chu L."/>
            <person name="Sears R."/>
            <person name="Yuan B."/>
            <person name="Dawson T.L.Jr."/>
        </authorList>
    </citation>
    <scope>NUCLEOTIDE SEQUENCE [LARGE SCALE GENOMIC DNA]</scope>
    <source>
        <strain evidence="12">ATCC MYA-4612 / CBS 7966</strain>
    </source>
</reference>
<organism evidence="11 12">
    <name type="scientific">Malassezia globosa (strain ATCC MYA-4612 / CBS 7966)</name>
    <name type="common">Dandruff-associated fungus</name>
    <dbReference type="NCBI Taxonomy" id="425265"/>
    <lineage>
        <taxon>Eukaryota</taxon>
        <taxon>Fungi</taxon>
        <taxon>Dikarya</taxon>
        <taxon>Basidiomycota</taxon>
        <taxon>Ustilaginomycotina</taxon>
        <taxon>Malasseziomycetes</taxon>
        <taxon>Malasseziales</taxon>
        <taxon>Malasseziaceae</taxon>
        <taxon>Malassezia</taxon>
    </lineage>
</organism>
<dbReference type="PANTHER" id="PTHR12260">
    <property type="entry name" value="DAMAGE-CONTROL PHOSPHATASE ARMT1"/>
    <property type="match status" value="1"/>
</dbReference>
<dbReference type="GeneID" id="5854126"/>
<evidence type="ECO:0000256" key="5">
    <source>
        <dbReference type="ARBA" id="ARBA00022723"/>
    </source>
</evidence>
<comment type="similarity">
    <text evidence="9">Belongs to the pyridoxal phosphate-binding protein YggS/PROSC family.</text>
</comment>
<evidence type="ECO:0000256" key="3">
    <source>
        <dbReference type="ARBA" id="ARBA00001967"/>
    </source>
</evidence>
<name>A8Q5Q6_MALGO</name>
<dbReference type="KEGG" id="mgl:MGL_2805"/>
<evidence type="ECO:0000259" key="10">
    <source>
        <dbReference type="Pfam" id="PF01937"/>
    </source>
</evidence>
<feature type="domain" description="Damage-control phosphatase ARMT1-like metal-binding" evidence="10">
    <location>
        <begin position="549"/>
        <end position="714"/>
    </location>
</feature>
<dbReference type="OMA" id="TQDAQWP"/>
<dbReference type="InterPro" id="IPR039763">
    <property type="entry name" value="ARMT1"/>
</dbReference>
<keyword evidence="12" id="KW-1185">Reference proteome</keyword>
<dbReference type="AlphaFoldDB" id="A8Q5Q6"/>
<comment type="catalytic activity">
    <reaction evidence="1">
        <text>beta-D-fructose 1-phosphate + H2O = D-fructose + phosphate</text>
        <dbReference type="Rhea" id="RHEA:35603"/>
        <dbReference type="ChEBI" id="CHEBI:15377"/>
        <dbReference type="ChEBI" id="CHEBI:37721"/>
        <dbReference type="ChEBI" id="CHEBI:43474"/>
        <dbReference type="ChEBI" id="CHEBI:138881"/>
    </reaction>
</comment>